<dbReference type="Proteomes" id="UP000822688">
    <property type="component" value="Chromosome 1"/>
</dbReference>
<comment type="caution">
    <text evidence="3">The sequence shown here is derived from an EMBL/GenBank/DDBJ whole genome shotgun (WGS) entry which is preliminary data.</text>
</comment>
<keyword evidence="4" id="KW-1185">Reference proteome</keyword>
<organism evidence="3 4">
    <name type="scientific">Ceratodon purpureus</name>
    <name type="common">Fire moss</name>
    <name type="synonym">Dicranum purpureum</name>
    <dbReference type="NCBI Taxonomy" id="3225"/>
    <lineage>
        <taxon>Eukaryota</taxon>
        <taxon>Viridiplantae</taxon>
        <taxon>Streptophyta</taxon>
        <taxon>Embryophyta</taxon>
        <taxon>Bryophyta</taxon>
        <taxon>Bryophytina</taxon>
        <taxon>Bryopsida</taxon>
        <taxon>Dicranidae</taxon>
        <taxon>Pseudoditrichales</taxon>
        <taxon>Ditrichaceae</taxon>
        <taxon>Ceratodon</taxon>
    </lineage>
</organism>
<feature type="signal peptide" evidence="2">
    <location>
        <begin position="1"/>
        <end position="21"/>
    </location>
</feature>
<name>A0A8T0J288_CERPU</name>
<evidence type="ECO:0000313" key="4">
    <source>
        <dbReference type="Proteomes" id="UP000822688"/>
    </source>
</evidence>
<feature type="chain" id="PRO_5035914260" description="Secreted protein" evidence="2">
    <location>
        <begin position="22"/>
        <end position="84"/>
    </location>
</feature>
<dbReference type="EMBL" id="CM026421">
    <property type="protein sequence ID" value="KAG0589657.1"/>
    <property type="molecule type" value="Genomic_DNA"/>
</dbReference>
<accession>A0A8T0J288</accession>
<evidence type="ECO:0000313" key="3">
    <source>
        <dbReference type="EMBL" id="KAG0589657.1"/>
    </source>
</evidence>
<keyword evidence="1" id="KW-1133">Transmembrane helix</keyword>
<protein>
    <recommendedName>
        <fullName evidence="5">Secreted protein</fullName>
    </recommendedName>
</protein>
<evidence type="ECO:0000256" key="2">
    <source>
        <dbReference type="SAM" id="SignalP"/>
    </source>
</evidence>
<keyword evidence="1" id="KW-0812">Transmembrane</keyword>
<evidence type="ECO:0008006" key="5">
    <source>
        <dbReference type="Google" id="ProtNLM"/>
    </source>
</evidence>
<sequence>MRMSWKLWFFLVELQLNLVLGADCFRGVVAGRSGSAVERVSGAFVAAVCCDYRDDFLIWVFLSLGTLHLSVFFCEVEFTSNRKE</sequence>
<evidence type="ECO:0000256" key="1">
    <source>
        <dbReference type="SAM" id="Phobius"/>
    </source>
</evidence>
<proteinExistence type="predicted"/>
<dbReference type="AlphaFoldDB" id="A0A8T0J288"/>
<gene>
    <name evidence="3" type="ORF">KC19_1G037200</name>
</gene>
<keyword evidence="1" id="KW-0472">Membrane</keyword>
<keyword evidence="2" id="KW-0732">Signal</keyword>
<reference evidence="3" key="1">
    <citation type="submission" date="2020-06" db="EMBL/GenBank/DDBJ databases">
        <title>WGS assembly of Ceratodon purpureus strain R40.</title>
        <authorList>
            <person name="Carey S.B."/>
            <person name="Jenkins J."/>
            <person name="Shu S."/>
            <person name="Lovell J.T."/>
            <person name="Sreedasyam A."/>
            <person name="Maumus F."/>
            <person name="Tiley G.P."/>
            <person name="Fernandez-Pozo N."/>
            <person name="Barry K."/>
            <person name="Chen C."/>
            <person name="Wang M."/>
            <person name="Lipzen A."/>
            <person name="Daum C."/>
            <person name="Saski C.A."/>
            <person name="Payton A.C."/>
            <person name="Mcbreen J.C."/>
            <person name="Conrad R.E."/>
            <person name="Kollar L.M."/>
            <person name="Olsson S."/>
            <person name="Huttunen S."/>
            <person name="Landis J.B."/>
            <person name="Wickett N.J."/>
            <person name="Johnson M.G."/>
            <person name="Rensing S.A."/>
            <person name="Grimwood J."/>
            <person name="Schmutz J."/>
            <person name="Mcdaniel S.F."/>
        </authorList>
    </citation>
    <scope>NUCLEOTIDE SEQUENCE</scope>
    <source>
        <strain evidence="3">R40</strain>
    </source>
</reference>
<feature type="transmembrane region" description="Helical" evidence="1">
    <location>
        <begin position="56"/>
        <end position="74"/>
    </location>
</feature>